<evidence type="ECO:0000313" key="2">
    <source>
        <dbReference type="EMBL" id="MQL51309.1"/>
    </source>
</evidence>
<accession>A0A6N7INY6</accession>
<keyword evidence="1" id="KW-0812">Transmembrane</keyword>
<dbReference type="AlphaFoldDB" id="A0A6N7INY6"/>
<sequence length="41" mass="4510">MRLLKKLLYTPVVLTALAVAAIGIKPASFFILYQPVPPVKK</sequence>
<name>A0A6N7INY6_9FIRM</name>
<comment type="caution">
    <text evidence="2">The sequence shown here is derived from an EMBL/GenBank/DDBJ whole genome shotgun (WGS) entry which is preliminary data.</text>
</comment>
<reference evidence="2 3" key="1">
    <citation type="submission" date="2019-10" db="EMBL/GenBank/DDBJ databases">
        <title>Comparative genomics of sulfur disproportionating microorganisms.</title>
        <authorList>
            <person name="Ward L.M."/>
            <person name="Bertran E."/>
            <person name="Johnston D."/>
        </authorList>
    </citation>
    <scope>NUCLEOTIDE SEQUENCE [LARGE SCALE GENOMIC DNA]</scope>
    <source>
        <strain evidence="2 3">DSM 14055</strain>
    </source>
</reference>
<dbReference type="NCBIfam" id="TIGR04223">
    <property type="entry name" value="quorum_AgrD"/>
    <property type="match status" value="1"/>
</dbReference>
<proteinExistence type="predicted"/>
<dbReference type="EMBL" id="WHYR01000006">
    <property type="protein sequence ID" value="MQL51309.1"/>
    <property type="molecule type" value="Genomic_DNA"/>
</dbReference>
<keyword evidence="3" id="KW-1185">Reference proteome</keyword>
<evidence type="ECO:0000256" key="1">
    <source>
        <dbReference type="SAM" id="Phobius"/>
    </source>
</evidence>
<feature type="transmembrane region" description="Helical" evidence="1">
    <location>
        <begin position="12"/>
        <end position="33"/>
    </location>
</feature>
<dbReference type="Proteomes" id="UP000441717">
    <property type="component" value="Unassembled WGS sequence"/>
</dbReference>
<protein>
    <submittedName>
        <fullName evidence="2">Cyclic lactone autoinducer peptide</fullName>
    </submittedName>
</protein>
<organism evidence="2 3">
    <name type="scientific">Desulfofundulus thermobenzoicus</name>
    <dbReference type="NCBI Taxonomy" id="29376"/>
    <lineage>
        <taxon>Bacteria</taxon>
        <taxon>Bacillati</taxon>
        <taxon>Bacillota</taxon>
        <taxon>Clostridia</taxon>
        <taxon>Eubacteriales</taxon>
        <taxon>Peptococcaceae</taxon>
        <taxon>Desulfofundulus</taxon>
    </lineage>
</organism>
<gene>
    <name evidence="2" type="ORF">GFC01_03330</name>
</gene>
<evidence type="ECO:0000313" key="3">
    <source>
        <dbReference type="Proteomes" id="UP000441717"/>
    </source>
</evidence>
<keyword evidence="1" id="KW-1133">Transmembrane helix</keyword>
<dbReference type="InterPro" id="IPR009229">
    <property type="entry name" value="AgrD"/>
</dbReference>
<keyword evidence="1" id="KW-0472">Membrane</keyword>